<protein>
    <submittedName>
        <fullName evidence="1">Uncharacterized protein</fullName>
    </submittedName>
</protein>
<dbReference type="Proteomes" id="UP000583929">
    <property type="component" value="Unassembled WGS sequence"/>
</dbReference>
<organism evidence="1 2">
    <name type="scientific">Cannabis sativa</name>
    <name type="common">Hemp</name>
    <name type="synonym">Marijuana</name>
    <dbReference type="NCBI Taxonomy" id="3483"/>
    <lineage>
        <taxon>Eukaryota</taxon>
        <taxon>Viridiplantae</taxon>
        <taxon>Streptophyta</taxon>
        <taxon>Embryophyta</taxon>
        <taxon>Tracheophyta</taxon>
        <taxon>Spermatophyta</taxon>
        <taxon>Magnoliopsida</taxon>
        <taxon>eudicotyledons</taxon>
        <taxon>Gunneridae</taxon>
        <taxon>Pentapetalae</taxon>
        <taxon>rosids</taxon>
        <taxon>fabids</taxon>
        <taxon>Rosales</taxon>
        <taxon>Cannabaceae</taxon>
        <taxon>Cannabis</taxon>
    </lineage>
</organism>
<evidence type="ECO:0000313" key="2">
    <source>
        <dbReference type="Proteomes" id="UP000583929"/>
    </source>
</evidence>
<proteinExistence type="predicted"/>
<sequence>MELTLYLSNSVHPHKPPPSSWTRVAVWSGSLVPLGISVPGVTFQTLTHQRSKLLCPSFLLPPNSSAVKIPNANGSFIVPKRKKKKSNKLQTTISIWQNNY</sequence>
<evidence type="ECO:0000313" key="1">
    <source>
        <dbReference type="EMBL" id="KAF4403590.1"/>
    </source>
</evidence>
<dbReference type="EMBL" id="JAATIQ010000003">
    <property type="protein sequence ID" value="KAF4403590.1"/>
    <property type="molecule type" value="Genomic_DNA"/>
</dbReference>
<keyword evidence="2" id="KW-1185">Reference proteome</keyword>
<comment type="caution">
    <text evidence="1">The sequence shown here is derived from an EMBL/GenBank/DDBJ whole genome shotgun (WGS) entry which is preliminary data.</text>
</comment>
<accession>A0A7J6IA77</accession>
<name>A0A7J6IA77_CANSA</name>
<dbReference type="AlphaFoldDB" id="A0A7J6IA77"/>
<reference evidence="1 2" key="1">
    <citation type="journal article" date="2020" name="bioRxiv">
        <title>Sequence and annotation of 42 cannabis genomes reveals extensive copy number variation in cannabinoid synthesis and pathogen resistance genes.</title>
        <authorList>
            <person name="Mckernan K.J."/>
            <person name="Helbert Y."/>
            <person name="Kane L.T."/>
            <person name="Ebling H."/>
            <person name="Zhang L."/>
            <person name="Liu B."/>
            <person name="Eaton Z."/>
            <person name="Mclaughlin S."/>
            <person name="Kingan S."/>
            <person name="Baybayan P."/>
            <person name="Concepcion G."/>
            <person name="Jordan M."/>
            <person name="Riva A."/>
            <person name="Barbazuk W."/>
            <person name="Harkins T."/>
        </authorList>
    </citation>
    <scope>NUCLEOTIDE SEQUENCE [LARGE SCALE GENOMIC DNA]</scope>
    <source>
        <strain evidence="2">cv. Jamaican Lion 4</strain>
        <tissue evidence="1">Leaf</tissue>
    </source>
</reference>
<gene>
    <name evidence="1" type="ORF">G4B88_002443</name>
</gene>